<evidence type="ECO:0000256" key="11">
    <source>
        <dbReference type="ARBA" id="ARBA00022989"/>
    </source>
</evidence>
<evidence type="ECO:0000256" key="9">
    <source>
        <dbReference type="ARBA" id="ARBA00022723"/>
    </source>
</evidence>
<comment type="catalytic activity">
    <reaction evidence="16 17">
        <text>a CDP-1,2-diacyl-sn-glycerol + 1D-myo-inositol 3-phosphate = a 1,2-diacyl-sn-glycero-3-phospho-(1D-myo-inositol-3-phosphate) + CMP + H(+)</text>
        <dbReference type="Rhea" id="RHEA:60504"/>
        <dbReference type="ChEBI" id="CHEBI:15378"/>
        <dbReference type="ChEBI" id="CHEBI:58088"/>
        <dbReference type="ChEBI" id="CHEBI:58332"/>
        <dbReference type="ChEBI" id="CHEBI:58401"/>
        <dbReference type="ChEBI" id="CHEBI:60377"/>
    </reaction>
</comment>
<evidence type="ECO:0000256" key="3">
    <source>
        <dbReference type="ARBA" id="ARBA00005189"/>
    </source>
</evidence>
<dbReference type="GO" id="GO:0005886">
    <property type="term" value="C:plasma membrane"/>
    <property type="evidence" value="ECO:0007669"/>
    <property type="project" value="UniProtKB-SubCell"/>
</dbReference>
<accession>A0A6B8W0A8</accession>
<evidence type="ECO:0000256" key="2">
    <source>
        <dbReference type="ARBA" id="ARBA00004805"/>
    </source>
</evidence>
<keyword evidence="12 17" id="KW-0472">Membrane</keyword>
<dbReference type="GO" id="GO:0000287">
    <property type="term" value="F:magnesium ion binding"/>
    <property type="evidence" value="ECO:0007669"/>
    <property type="project" value="UniProtKB-UniRule"/>
</dbReference>
<dbReference type="InterPro" id="IPR043130">
    <property type="entry name" value="CDP-OH_PTrfase_TM_dom"/>
</dbReference>
<dbReference type="GO" id="GO:0016780">
    <property type="term" value="F:phosphotransferase activity, for other substituted phosphate groups"/>
    <property type="evidence" value="ECO:0007669"/>
    <property type="project" value="UniProtKB-UniRule"/>
</dbReference>
<evidence type="ECO:0000256" key="13">
    <source>
        <dbReference type="ARBA" id="ARBA00023935"/>
    </source>
</evidence>
<evidence type="ECO:0000256" key="19">
    <source>
        <dbReference type="SAM" id="MobiDB-lite"/>
    </source>
</evidence>
<keyword evidence="17" id="KW-1208">Phospholipid metabolism</keyword>
<evidence type="ECO:0000313" key="20">
    <source>
        <dbReference type="EMBL" id="QGU04755.1"/>
    </source>
</evidence>
<evidence type="ECO:0000256" key="15">
    <source>
        <dbReference type="ARBA" id="ARBA00033137"/>
    </source>
</evidence>
<name>A0A6B8W0A8_9CORY</name>
<sequence length="222" mass="23143">MLSTHGRRSASVIVEPVARGLLRLGLTPNMVTVIGAVVAAGIAVALIPSGHLVWAAVTSGVFVAFDLIDGTMARLRGGGTKFGATLDATCDRITDGALFAAITWWLIFSYQPHPSLIVASLVVLVGSQVISYVKARGEASGFSIVGGLIERPERLIIGLTGIGLQGLGVPYAVDVAIWVLAAGSVYTVVQRLYMASRDSQADDHIAPPPGARDSDPQEANAR</sequence>
<feature type="binding site" evidence="17">
    <location>
        <position position="87"/>
    </location>
    <ligand>
        <name>Mg(2+)</name>
        <dbReference type="ChEBI" id="CHEBI:18420"/>
        <label>2</label>
    </ligand>
</feature>
<feature type="binding site" evidence="17">
    <location>
        <position position="74"/>
    </location>
    <ligand>
        <name>a CDP-1,2-diacyl-sn-glycerol</name>
        <dbReference type="ChEBI" id="CHEBI:58332"/>
    </ligand>
</feature>
<comment type="subcellular location">
    <subcellularLocation>
        <location evidence="1 17">Cell membrane</location>
        <topology evidence="1 17">Multi-pass membrane protein</topology>
    </subcellularLocation>
</comment>
<comment type="catalytic activity">
    <reaction evidence="13 17">
        <text>1,2-di-(9Z-octadecenoyl)-sn-glycero-3-cytidine-5'-diphosphate + 1D-myo-inositol 3-phosphate = 1,2-di-(9Z-octadecenoyl)-sn-glycero-3-phospho-(1D-myo-inositol-3-phosphate) + CMP + H(+)</text>
        <dbReference type="Rhea" id="RHEA:61216"/>
        <dbReference type="ChEBI" id="CHEBI:15378"/>
        <dbReference type="ChEBI" id="CHEBI:58401"/>
        <dbReference type="ChEBI" id="CHEBI:60377"/>
        <dbReference type="ChEBI" id="CHEBI:85356"/>
        <dbReference type="ChEBI" id="CHEBI:144472"/>
    </reaction>
</comment>
<keyword evidence="11 17" id="KW-1133">Transmembrane helix</keyword>
<feature type="binding site" evidence="17">
    <location>
        <position position="80"/>
    </location>
    <ligand>
        <name>a CDP-1,2-diacyl-sn-glycerol</name>
        <dbReference type="ChEBI" id="CHEBI:58332"/>
    </ligand>
</feature>
<evidence type="ECO:0000256" key="14">
    <source>
        <dbReference type="ARBA" id="ARBA00024082"/>
    </source>
</evidence>
<organism evidence="20 21">
    <name type="scientific">Corynebacterium comes</name>
    <dbReference type="NCBI Taxonomy" id="2675218"/>
    <lineage>
        <taxon>Bacteria</taxon>
        <taxon>Bacillati</taxon>
        <taxon>Actinomycetota</taxon>
        <taxon>Actinomycetes</taxon>
        <taxon>Mycobacteriales</taxon>
        <taxon>Corynebacteriaceae</taxon>
        <taxon>Corynebacterium</taxon>
    </lineage>
</organism>
<feature type="binding site" evidence="17">
    <location>
        <position position="66"/>
    </location>
    <ligand>
        <name>Mg(2+)</name>
        <dbReference type="ChEBI" id="CHEBI:18420"/>
        <label>1</label>
    </ligand>
</feature>
<keyword evidence="21" id="KW-1185">Reference proteome</keyword>
<evidence type="ECO:0000256" key="17">
    <source>
        <dbReference type="HAMAP-Rule" id="MF_02241"/>
    </source>
</evidence>
<dbReference type="Proteomes" id="UP000425178">
    <property type="component" value="Chromosome"/>
</dbReference>
<keyword evidence="17" id="KW-0594">Phospholipid biosynthesis</keyword>
<feature type="binding site" evidence="17">
    <location>
        <position position="87"/>
    </location>
    <ligand>
        <name>Mg(2+)</name>
        <dbReference type="ChEBI" id="CHEBI:18420"/>
        <label>1</label>
    </ligand>
</feature>
<keyword evidence="17" id="KW-0444">Lipid biosynthesis</keyword>
<keyword evidence="17" id="KW-0443">Lipid metabolism</keyword>
<comment type="similarity">
    <text evidence="4 17 18">Belongs to the CDP-alcohol phosphatidyltransferase class-I family.</text>
</comment>
<feature type="active site" description="Proton acceptor" evidence="17">
    <location>
        <position position="91"/>
    </location>
</feature>
<dbReference type="AlphaFoldDB" id="A0A6B8W0A8"/>
<evidence type="ECO:0000256" key="5">
    <source>
        <dbReference type="ARBA" id="ARBA00011738"/>
    </source>
</evidence>
<dbReference type="KEGG" id="ccoe:CETAM_07470"/>
<dbReference type="EMBL" id="CP046453">
    <property type="protein sequence ID" value="QGU04755.1"/>
    <property type="molecule type" value="Genomic_DNA"/>
</dbReference>
<dbReference type="Pfam" id="PF01066">
    <property type="entry name" value="CDP-OH_P_transf"/>
    <property type="match status" value="1"/>
</dbReference>
<reference evidence="20 21" key="1">
    <citation type="journal article" date="2021" name="Int. J. Syst. Evol. Microbiol.">
        <title>Classification of three corynebacterial strains isolated from a small paddock in North Rhine-Westphalia: proposal of &lt;i&gt;Corynebacterium kalinowskii&lt;/i&gt; sp. nov., &lt;i&gt;Corynebacterium comes&lt;/i&gt; sp. nov. and &lt;i&gt;Corynebacterium occultum&lt;/i&gt; sp. nov.</title>
        <authorList>
            <person name="Schaffert L."/>
            <person name="Ruwe M."/>
            <person name="Milse J."/>
            <person name="Hanuschka K."/>
            <person name="Ortseifen V."/>
            <person name="Droste J."/>
            <person name="Brandt D."/>
            <person name="Schl L."/>
            <person name="Kutter Y."/>
            <person name="Vinke S."/>
            <person name="Vieh P."/>
            <person name="Jacob L."/>
            <person name="L N.C."/>
            <person name="Schulte-Berndt E."/>
            <person name="Hain C."/>
            <person name="Linder M."/>
            <person name="Schmidt P."/>
            <person name="Wollenschl L."/>
            <person name="Luttermann T."/>
            <person name="Thieme E."/>
            <person name="Hassa J."/>
            <person name="Haak M."/>
            <person name="Wittchen M."/>
            <person name="Mentz A."/>
            <person name="Persicke M."/>
            <person name="Busche T."/>
            <person name="R C."/>
        </authorList>
    </citation>
    <scope>NUCLEOTIDE SEQUENCE [LARGE SCALE GENOMIC DNA]</scope>
    <source>
        <strain evidence="20 21">2019</strain>
    </source>
</reference>
<feature type="region of interest" description="Disordered" evidence="19">
    <location>
        <begin position="200"/>
        <end position="222"/>
    </location>
</feature>
<proteinExistence type="inferred from homology"/>
<evidence type="ECO:0000256" key="1">
    <source>
        <dbReference type="ARBA" id="ARBA00004651"/>
    </source>
</evidence>
<dbReference type="RefSeq" id="WP_156228279.1">
    <property type="nucleotide sequence ID" value="NZ_CP046453.1"/>
</dbReference>
<evidence type="ECO:0000256" key="8">
    <source>
        <dbReference type="ARBA" id="ARBA00022692"/>
    </source>
</evidence>
<comment type="cofactor">
    <cofactor evidence="17">
        <name>Mg(2+)</name>
        <dbReference type="ChEBI" id="CHEBI:18420"/>
    </cofactor>
    <text evidence="17">Contains a di-nuclear catalytic Mg(2+) center.</text>
</comment>
<dbReference type="UniPathway" id="UPA00220"/>
<protein>
    <recommendedName>
        <fullName evidence="14 17">Phosphatidylinositol phosphate synthase</fullName>
        <shortName evidence="17">PIP synthase</shortName>
        <ecNumber evidence="17">2.7.8.-</ecNumber>
    </recommendedName>
    <alternativeName>
        <fullName evidence="15 17">CDP-diacylglycerol--D-myo-inositol-3-phosphate 3-phosphatidyltransferase</fullName>
    </alternativeName>
</protein>
<gene>
    <name evidence="20" type="primary">pgsA1</name>
    <name evidence="20" type="ORF">CETAM_07470</name>
</gene>
<feature type="binding site" evidence="17">
    <location>
        <position position="70"/>
    </location>
    <ligand>
        <name>a CDP-1,2-diacyl-sn-glycerol</name>
        <dbReference type="ChEBI" id="CHEBI:58332"/>
    </ligand>
</feature>
<evidence type="ECO:0000313" key="21">
    <source>
        <dbReference type="Proteomes" id="UP000425178"/>
    </source>
</evidence>
<keyword evidence="8 17" id="KW-0812">Transmembrane</keyword>
<feature type="binding site" evidence="17">
    <location>
        <position position="91"/>
    </location>
    <ligand>
        <name>Mg(2+)</name>
        <dbReference type="ChEBI" id="CHEBI:18420"/>
        <label>2</label>
    </ligand>
</feature>
<dbReference type="EC" id="2.7.8.-" evidence="17"/>
<evidence type="ECO:0000256" key="7">
    <source>
        <dbReference type="ARBA" id="ARBA00022679"/>
    </source>
</evidence>
<keyword evidence="6 17" id="KW-1003">Cell membrane</keyword>
<comment type="pathway">
    <text evidence="2 17">Phospholipid metabolism; phosphatidylinositol phosphate biosynthesis.</text>
</comment>
<dbReference type="InterPro" id="IPR000462">
    <property type="entry name" value="CDP-OH_P_trans"/>
</dbReference>
<feature type="binding site" evidence="17">
    <location>
        <begin position="29"/>
        <end position="32"/>
    </location>
    <ligand>
        <name>a CDP-1,2-diacyl-sn-glycerol</name>
        <dbReference type="ChEBI" id="CHEBI:58332"/>
    </ligand>
</feature>
<feature type="transmembrane region" description="Helical" evidence="17">
    <location>
        <begin position="21"/>
        <end position="47"/>
    </location>
</feature>
<dbReference type="InterPro" id="IPR044268">
    <property type="entry name" value="PIP_synthase_PgsA1"/>
</dbReference>
<evidence type="ECO:0000256" key="6">
    <source>
        <dbReference type="ARBA" id="ARBA00022475"/>
    </source>
</evidence>
<evidence type="ECO:0000256" key="18">
    <source>
        <dbReference type="RuleBase" id="RU003750"/>
    </source>
</evidence>
<keyword evidence="9 17" id="KW-0479">Metal-binding</keyword>
<dbReference type="PROSITE" id="PS00379">
    <property type="entry name" value="CDP_ALCOHOL_P_TRANSF"/>
    <property type="match status" value="1"/>
</dbReference>
<evidence type="ECO:0000256" key="16">
    <source>
        <dbReference type="ARBA" id="ARBA00048865"/>
    </source>
</evidence>
<comment type="subunit">
    <text evidence="5 17">Homodimer.</text>
</comment>
<feature type="binding site" evidence="17">
    <location>
        <position position="69"/>
    </location>
    <ligand>
        <name>Mg(2+)</name>
        <dbReference type="ChEBI" id="CHEBI:18420"/>
        <label>1</label>
    </ligand>
</feature>
<dbReference type="GO" id="GO:0008654">
    <property type="term" value="P:phospholipid biosynthetic process"/>
    <property type="evidence" value="ECO:0007669"/>
    <property type="project" value="UniProtKB-UniRule"/>
</dbReference>
<keyword evidence="10 17" id="KW-0460">Magnesium</keyword>
<comment type="function">
    <text evidence="17">Catalyzes the conjugation of the 1'-hydroxyl group of D-myo-inositol-3-phosphate (also named L-myo-inositol-1-phosphate) with a lipid tail of cytidine diphosphate diacylglycerol (CDP-DAG), forming phosphatidylinositol phosphate (PIP) and CMP. PIP is a precursor of phosphatidylinositol (PI) which is an essential lipid required for cell wall formation.</text>
</comment>
<evidence type="ECO:0000256" key="12">
    <source>
        <dbReference type="ARBA" id="ARBA00023136"/>
    </source>
</evidence>
<feature type="binding site" evidence="17">
    <location>
        <position position="66"/>
    </location>
    <ligand>
        <name>Mg(2+)</name>
        <dbReference type="ChEBI" id="CHEBI:18420"/>
        <label>2</label>
    </ligand>
</feature>
<evidence type="ECO:0000256" key="4">
    <source>
        <dbReference type="ARBA" id="ARBA00010441"/>
    </source>
</evidence>
<evidence type="ECO:0000256" key="10">
    <source>
        <dbReference type="ARBA" id="ARBA00022842"/>
    </source>
</evidence>
<dbReference type="NCBIfam" id="NF045883">
    <property type="entry name" value="PIPSynth"/>
    <property type="match status" value="1"/>
</dbReference>
<keyword evidence="7 17" id="KW-0808">Transferase</keyword>
<dbReference type="HAMAP" id="MF_02241">
    <property type="entry name" value="PIP_synthase"/>
    <property type="match status" value="1"/>
</dbReference>
<comment type="pathway">
    <text evidence="3">Lipid metabolism.</text>
</comment>
<comment type="caution">
    <text evidence="17">Lacks conserved residue(s) required for the propagation of feature annotation.</text>
</comment>
<dbReference type="InterPro" id="IPR048254">
    <property type="entry name" value="CDP_ALCOHOL_P_TRANSF_CS"/>
</dbReference>
<dbReference type="Gene3D" id="1.20.120.1760">
    <property type="match status" value="1"/>
</dbReference>